<dbReference type="Pfam" id="PF09711">
    <property type="entry name" value="Cas_Csn2"/>
    <property type="match status" value="1"/>
</dbReference>
<organism evidence="1 2">
    <name type="scientific">Vagococcus luciliae</name>
    <dbReference type="NCBI Taxonomy" id="2920380"/>
    <lineage>
        <taxon>Bacteria</taxon>
        <taxon>Bacillati</taxon>
        <taxon>Bacillota</taxon>
        <taxon>Bacilli</taxon>
        <taxon>Lactobacillales</taxon>
        <taxon>Enterococcaceae</taxon>
        <taxon>Vagococcus</taxon>
    </lineage>
</organism>
<reference evidence="1" key="1">
    <citation type="submission" date="2022-08" db="EMBL/GenBank/DDBJ databases">
        <title>Genome sequence of Vagococcus luciliae DSM 112651.</title>
        <authorList>
            <person name="Juan G."/>
            <person name="Anja P."/>
            <person name="Rolf D."/>
            <person name="Kampfer P."/>
            <person name="Vilcinskas A."/>
        </authorList>
    </citation>
    <scope>NUCLEOTIDE SEQUENCE</scope>
    <source>
        <strain evidence="1">G314FT</strain>
    </source>
</reference>
<dbReference type="NCBIfam" id="TIGR01866">
    <property type="entry name" value="cas_Csn2"/>
    <property type="match status" value="1"/>
</dbReference>
<dbReference type="InterPro" id="IPR038600">
    <property type="entry name" value="Csn2_sf"/>
</dbReference>
<reference evidence="1" key="2">
    <citation type="submission" date="2022-08" db="EMBL/GenBank/DDBJ databases">
        <authorList>
            <person name="Poehlein A."/>
            <person name="Guzman J."/>
            <person name="Daniel R."/>
            <person name="Vilcinskas A."/>
        </authorList>
    </citation>
    <scope>NUCLEOTIDE SEQUENCE</scope>
    <source>
        <strain evidence="1">G314FT</strain>
    </source>
</reference>
<dbReference type="InterPro" id="IPR010146">
    <property type="entry name" value="CRISPR-assoc_prot_Csn2-typ"/>
</dbReference>
<protein>
    <submittedName>
        <fullName evidence="1">CRISPR-associated protein Csn2</fullName>
    </submittedName>
</protein>
<evidence type="ECO:0000313" key="1">
    <source>
        <dbReference type="EMBL" id="UUV99001.1"/>
    </source>
</evidence>
<dbReference type="Gene3D" id="3.40.50.11940">
    <property type="match status" value="2"/>
</dbReference>
<evidence type="ECO:0000313" key="2">
    <source>
        <dbReference type="Proteomes" id="UP001058273"/>
    </source>
</evidence>
<dbReference type="RefSeq" id="WP_257699405.1">
    <property type="nucleotide sequence ID" value="NZ_CP102451.1"/>
</dbReference>
<accession>A0ABY5NZB3</accession>
<gene>
    <name evidence="1" type="primary">csn2</name>
    <name evidence="1" type="ORF">G314FT_11590</name>
</gene>
<name>A0ABY5NZB3_9ENTE</name>
<proteinExistence type="predicted"/>
<keyword evidence="2" id="KW-1185">Reference proteome</keyword>
<sequence>MINMNLSILDSPIKINGLLYLVIQDQGYYAEIVKEMHQLDMATKLKLFDSKFQSLKENELLVITDVLGFDINSSPIIRLIYSDLESQLNMNIETKTKIDYYTDQITSLISHEMLEHELSLTMDEITTQELFKSLGIKIQVNQESIFLKMLDIIETFRYLSKKKCLVFINVSSYLSTEDMLSLNEYIQLCQVSVLFLERHKMMGMTNYVLDDDFYFYKENMI</sequence>
<dbReference type="Proteomes" id="UP001058273">
    <property type="component" value="Chromosome"/>
</dbReference>
<dbReference type="EMBL" id="CP102451">
    <property type="protein sequence ID" value="UUV99001.1"/>
    <property type="molecule type" value="Genomic_DNA"/>
</dbReference>